<sequence>MGQTKLHNPISQPSSLSSFVLAAGNSSRIPSTYLAARGEAHIMIIHTLRPCLLARRSYKGGEHHRRVALQVDSAKHSNEKPQVQFLLHHDLDLHLALQRWPSGLFAKEPNGRLAGSHLEAEIVPKMARNVSCQTSVKLNREDGSLNMESKTELREASIGEVSARTEVALMRKGKGDKRRTSQ</sequence>
<name>A0AAE1EE50_9GAST</name>
<gene>
    <name evidence="1" type="ORF">RRG08_040776</name>
</gene>
<dbReference type="AlphaFoldDB" id="A0AAE1EE50"/>
<evidence type="ECO:0000313" key="2">
    <source>
        <dbReference type="Proteomes" id="UP001283361"/>
    </source>
</evidence>
<keyword evidence="2" id="KW-1185">Reference proteome</keyword>
<organism evidence="1 2">
    <name type="scientific">Elysia crispata</name>
    <name type="common">lettuce slug</name>
    <dbReference type="NCBI Taxonomy" id="231223"/>
    <lineage>
        <taxon>Eukaryota</taxon>
        <taxon>Metazoa</taxon>
        <taxon>Spiralia</taxon>
        <taxon>Lophotrochozoa</taxon>
        <taxon>Mollusca</taxon>
        <taxon>Gastropoda</taxon>
        <taxon>Heterobranchia</taxon>
        <taxon>Euthyneura</taxon>
        <taxon>Panpulmonata</taxon>
        <taxon>Sacoglossa</taxon>
        <taxon>Placobranchoidea</taxon>
        <taxon>Plakobranchidae</taxon>
        <taxon>Elysia</taxon>
    </lineage>
</organism>
<reference evidence="1" key="1">
    <citation type="journal article" date="2023" name="G3 (Bethesda)">
        <title>A reference genome for the long-term kleptoplast-retaining sea slug Elysia crispata morphotype clarki.</title>
        <authorList>
            <person name="Eastman K.E."/>
            <person name="Pendleton A.L."/>
            <person name="Shaikh M.A."/>
            <person name="Suttiyut T."/>
            <person name="Ogas R."/>
            <person name="Tomko P."/>
            <person name="Gavelis G."/>
            <person name="Widhalm J.R."/>
            <person name="Wisecaver J.H."/>
        </authorList>
    </citation>
    <scope>NUCLEOTIDE SEQUENCE</scope>
    <source>
        <strain evidence="1">ECLA1</strain>
    </source>
</reference>
<evidence type="ECO:0000313" key="1">
    <source>
        <dbReference type="EMBL" id="KAK3804269.1"/>
    </source>
</evidence>
<dbReference type="Proteomes" id="UP001283361">
    <property type="component" value="Unassembled WGS sequence"/>
</dbReference>
<protein>
    <submittedName>
        <fullName evidence="1">Uncharacterized protein</fullName>
    </submittedName>
</protein>
<dbReference type="EMBL" id="JAWDGP010000029">
    <property type="protein sequence ID" value="KAK3804269.1"/>
    <property type="molecule type" value="Genomic_DNA"/>
</dbReference>
<proteinExistence type="predicted"/>
<comment type="caution">
    <text evidence="1">The sequence shown here is derived from an EMBL/GenBank/DDBJ whole genome shotgun (WGS) entry which is preliminary data.</text>
</comment>
<accession>A0AAE1EE50</accession>